<evidence type="ECO:0000313" key="4">
    <source>
        <dbReference type="Proteomes" id="UP000015350"/>
    </source>
</evidence>
<dbReference type="EMBL" id="AQPH01000016">
    <property type="protein sequence ID" value="EPY02360.1"/>
    <property type="molecule type" value="Genomic_DNA"/>
</dbReference>
<name>S9TV63_MAGFU</name>
<dbReference type="RefSeq" id="WP_021131618.1">
    <property type="nucleotide sequence ID" value="NZ_AQPH01000016.1"/>
</dbReference>
<organism evidence="3 4">
    <name type="scientific">Magnetospirillum fulvum MGU-K5</name>
    <dbReference type="NCBI Taxonomy" id="1316936"/>
    <lineage>
        <taxon>Bacteria</taxon>
        <taxon>Pseudomonadati</taxon>
        <taxon>Pseudomonadota</taxon>
        <taxon>Alphaproteobacteria</taxon>
        <taxon>Rhodospirillales</taxon>
        <taxon>Rhodospirillaceae</taxon>
        <taxon>Magnetospirillum</taxon>
    </lineage>
</organism>
<proteinExistence type="predicted"/>
<dbReference type="eggNOG" id="COG1840">
    <property type="taxonomic scope" value="Bacteria"/>
</dbReference>
<evidence type="ECO:0000256" key="2">
    <source>
        <dbReference type="SAM" id="SignalP"/>
    </source>
</evidence>
<dbReference type="PANTHER" id="PTHR30006">
    <property type="entry name" value="THIAMINE-BINDING PERIPLASMIC PROTEIN-RELATED"/>
    <property type="match status" value="1"/>
</dbReference>
<dbReference type="Gene3D" id="3.40.190.10">
    <property type="entry name" value="Periplasmic binding protein-like II"/>
    <property type="match status" value="2"/>
</dbReference>
<dbReference type="STRING" id="1316936.K678_06315"/>
<accession>S9TV63</accession>
<gene>
    <name evidence="3" type="ORF">K678_06315</name>
</gene>
<evidence type="ECO:0000313" key="3">
    <source>
        <dbReference type="EMBL" id="EPY02360.1"/>
    </source>
</evidence>
<dbReference type="PANTHER" id="PTHR30006:SF24">
    <property type="entry name" value="SLL0237 PROTEIN"/>
    <property type="match status" value="1"/>
</dbReference>
<feature type="signal peptide" evidence="2">
    <location>
        <begin position="1"/>
        <end position="22"/>
    </location>
</feature>
<dbReference type="InterPro" id="IPR006059">
    <property type="entry name" value="SBP"/>
</dbReference>
<protein>
    <submittedName>
        <fullName evidence="3">Phosphoglycerate transport regulatory protein PgtC</fullName>
    </submittedName>
</protein>
<dbReference type="SUPFAM" id="SSF53850">
    <property type="entry name" value="Periplasmic binding protein-like II"/>
    <property type="match status" value="1"/>
</dbReference>
<evidence type="ECO:0000256" key="1">
    <source>
        <dbReference type="ARBA" id="ARBA00022729"/>
    </source>
</evidence>
<reference evidence="3 4" key="1">
    <citation type="submission" date="2013-04" db="EMBL/GenBank/DDBJ databases">
        <authorList>
            <person name="Kuznetsov B."/>
            <person name="Ivanovsky R."/>
        </authorList>
    </citation>
    <scope>NUCLEOTIDE SEQUENCE [LARGE SCALE GENOMIC DNA]</scope>
    <source>
        <strain evidence="3 4">MGU-K5</strain>
    </source>
</reference>
<keyword evidence="1 2" id="KW-0732">Signal</keyword>
<feature type="chain" id="PRO_5004570562" evidence="2">
    <location>
        <begin position="23"/>
        <end position="420"/>
    </location>
</feature>
<comment type="caution">
    <text evidence="3">The sequence shown here is derived from an EMBL/GenBank/DDBJ whole genome shotgun (WGS) entry which is preliminary data.</text>
</comment>
<dbReference type="Pfam" id="PF13416">
    <property type="entry name" value="SBP_bac_8"/>
    <property type="match status" value="1"/>
</dbReference>
<sequence length="420" mass="45299">MKIARLCLAALCAVGLAGTARAETLHVYTSYPPDIMELYEKAFAKVRPDIKIEFQWGHGAEALETLRTPDQGGFDVWWAPAANAFPVLAREGGLRPLGALRDGIETSVWGMKLGDDAGTYLPFEIAGYGFALRPDYLTRHHLPKPTKWSDLAKPVYAGHVVMPVPSSVGYAPAMIEIPLQYQGWDKGWALWTEIAANSSLMDGGGGAALLNELLDGTKGVALIMDFFVRPARLEGKPVTFTYPSVTFVSPAHVGITAKAPHPDEAQAFVKFLLSDPGQSLLMEPAVSRLPVRKSVYAKAPAGFPHPFDAPPPAHAFDQAKASARQAVLKALFDDVITSRHARLKELFTAIHAAEKRGDSAKAEKARALATRVPLDEAAAADPGINAVMTNPDSDEAKTIRAKWRSQADEATTRAFAVLGK</sequence>
<dbReference type="OrthoDB" id="9766989at2"/>
<dbReference type="Proteomes" id="UP000015350">
    <property type="component" value="Unassembled WGS sequence"/>
</dbReference>
<dbReference type="AlphaFoldDB" id="S9TV63"/>